<accession>A0A2S7IPZ1</accession>
<feature type="domain" description="FAD-binding" evidence="1">
    <location>
        <begin position="8"/>
        <end position="320"/>
    </location>
</feature>
<dbReference type="Gene3D" id="3.30.9.10">
    <property type="entry name" value="D-Amino Acid Oxidase, subunit A, domain 2"/>
    <property type="match status" value="1"/>
</dbReference>
<dbReference type="OrthoDB" id="9766816at2"/>
<comment type="caution">
    <text evidence="2">The sequence shown here is derived from an EMBL/GenBank/DDBJ whole genome shotgun (WGS) entry which is preliminary data.</text>
</comment>
<dbReference type="RefSeq" id="WP_104711446.1">
    <property type="nucleotide sequence ID" value="NZ_PTRA01000001.1"/>
</dbReference>
<name>A0A2S7IPZ1_9BACT</name>
<gene>
    <name evidence="2" type="ORF">C5O19_08890</name>
</gene>
<reference evidence="3" key="1">
    <citation type="submission" date="2018-02" db="EMBL/GenBank/DDBJ databases">
        <title>Genome sequencing of Solimonas sp. HR-BB.</title>
        <authorList>
            <person name="Lee Y."/>
            <person name="Jeon C.O."/>
        </authorList>
    </citation>
    <scope>NUCLEOTIDE SEQUENCE [LARGE SCALE GENOMIC DNA]</scope>
    <source>
        <strain evidence="3">HR-U</strain>
    </source>
</reference>
<dbReference type="InterPro" id="IPR002938">
    <property type="entry name" value="FAD-bd"/>
</dbReference>
<dbReference type="InterPro" id="IPR051704">
    <property type="entry name" value="FAD_aromatic-hydroxylase"/>
</dbReference>
<sequence>MDSIKGQEVLISGASIAGLSTAWWMNQLGYRVTVVEIAPQPRVNGAAVDLKGATIDVVKRMGLFDELSKQRLHVDRVEFKNANDGTEGFIQMEGIDSDEIEIEREVLIDILFKALSTDVTFLFDDSITALREHTEGIDVEFRTGLQRTFHLVIGCDGVHSGVRKLWFGKEADYAHFLNAYASLTILNKLLIKPGTMQLYRVPGKSITLNAYQNKTDVIFSFVSDQEIPYDYRNKVQQRQLILEQFAGESWRTAELLDEMQQSDNFYFVEFYQIKMPSWTKGRVALVGDAAYCASPAAGMGGSLAISGAAALADALQKHEGNIEVAFQAYNQIFLPFIEQVQTEAQQNLHTIFLPRTEDDIQKRNAQTTPF</sequence>
<keyword evidence="3" id="KW-1185">Reference proteome</keyword>
<evidence type="ECO:0000313" key="2">
    <source>
        <dbReference type="EMBL" id="PQA59729.1"/>
    </source>
</evidence>
<protein>
    <submittedName>
        <fullName evidence="2">FAD-binding monooxygenase</fullName>
    </submittedName>
</protein>
<dbReference type="PRINTS" id="PR00420">
    <property type="entry name" value="RNGMNOXGNASE"/>
</dbReference>
<keyword evidence="2" id="KW-0560">Oxidoreductase</keyword>
<dbReference type="EMBL" id="PTRA01000001">
    <property type="protein sequence ID" value="PQA59729.1"/>
    <property type="molecule type" value="Genomic_DNA"/>
</dbReference>
<dbReference type="GO" id="GO:0071949">
    <property type="term" value="F:FAD binding"/>
    <property type="evidence" value="ECO:0007669"/>
    <property type="project" value="InterPro"/>
</dbReference>
<dbReference type="PANTHER" id="PTHR46865:SF2">
    <property type="entry name" value="MONOOXYGENASE"/>
    <property type="match status" value="1"/>
</dbReference>
<dbReference type="Gene3D" id="3.50.50.60">
    <property type="entry name" value="FAD/NAD(P)-binding domain"/>
    <property type="match status" value="1"/>
</dbReference>
<evidence type="ECO:0000259" key="1">
    <source>
        <dbReference type="Pfam" id="PF01494"/>
    </source>
</evidence>
<evidence type="ECO:0000313" key="3">
    <source>
        <dbReference type="Proteomes" id="UP000239590"/>
    </source>
</evidence>
<proteinExistence type="predicted"/>
<dbReference type="InterPro" id="IPR036188">
    <property type="entry name" value="FAD/NAD-bd_sf"/>
</dbReference>
<dbReference type="AlphaFoldDB" id="A0A2S7IPZ1"/>
<dbReference type="PANTHER" id="PTHR46865">
    <property type="entry name" value="OXIDOREDUCTASE-RELATED"/>
    <property type="match status" value="1"/>
</dbReference>
<organism evidence="2 3">
    <name type="scientific">Siphonobacter curvatus</name>
    <dbReference type="NCBI Taxonomy" id="2094562"/>
    <lineage>
        <taxon>Bacteria</taxon>
        <taxon>Pseudomonadati</taxon>
        <taxon>Bacteroidota</taxon>
        <taxon>Cytophagia</taxon>
        <taxon>Cytophagales</taxon>
        <taxon>Cytophagaceae</taxon>
        <taxon>Siphonobacter</taxon>
    </lineage>
</organism>
<dbReference type="Proteomes" id="UP000239590">
    <property type="component" value="Unassembled WGS sequence"/>
</dbReference>
<dbReference type="SUPFAM" id="SSF51905">
    <property type="entry name" value="FAD/NAD(P)-binding domain"/>
    <property type="match status" value="1"/>
</dbReference>
<dbReference type="GO" id="GO:0004497">
    <property type="term" value="F:monooxygenase activity"/>
    <property type="evidence" value="ECO:0007669"/>
    <property type="project" value="UniProtKB-KW"/>
</dbReference>
<keyword evidence="2" id="KW-0503">Monooxygenase</keyword>
<dbReference type="Pfam" id="PF01494">
    <property type="entry name" value="FAD_binding_3"/>
    <property type="match status" value="1"/>
</dbReference>